<dbReference type="Pfam" id="PF00672">
    <property type="entry name" value="HAMP"/>
    <property type="match status" value="1"/>
</dbReference>
<evidence type="ECO:0000256" key="5">
    <source>
        <dbReference type="ARBA" id="ARBA00022679"/>
    </source>
</evidence>
<evidence type="ECO:0000256" key="6">
    <source>
        <dbReference type="ARBA" id="ARBA00022777"/>
    </source>
</evidence>
<dbReference type="SMART" id="SM00387">
    <property type="entry name" value="HATPase_c"/>
    <property type="match status" value="1"/>
</dbReference>
<dbReference type="GO" id="GO:0009927">
    <property type="term" value="F:histidine phosphotransfer kinase activity"/>
    <property type="evidence" value="ECO:0007669"/>
    <property type="project" value="TreeGrafter"/>
</dbReference>
<comment type="subcellular location">
    <subcellularLocation>
        <location evidence="2">Membrane</location>
    </subcellularLocation>
</comment>
<dbReference type="SMART" id="SM00388">
    <property type="entry name" value="HisKA"/>
    <property type="match status" value="1"/>
</dbReference>
<dbReference type="InterPro" id="IPR036097">
    <property type="entry name" value="HisK_dim/P_sf"/>
</dbReference>
<dbReference type="SUPFAM" id="SSF55874">
    <property type="entry name" value="ATPase domain of HSP90 chaperone/DNA topoisomerase II/histidine kinase"/>
    <property type="match status" value="1"/>
</dbReference>
<keyword evidence="6 8" id="KW-0418">Kinase</keyword>
<keyword evidence="7" id="KW-0902">Two-component regulatory system</keyword>
<accession>A0A288QXJ7</accession>
<sequence>MMRLRQQMLTFIAIIMIVLFAAGLLLMQLTAHMVVVSQLGHFCQSLVMIFLMVGLLVSILGMVSVQRLSKRLQTIQEGTRCIARGDYKTTLAANGHDEISDLAQAINLLSNTLTHQKQEIDTQTAQYRTLMANAAHEMRTPLTTISGIVEGLQYDVIAEQDKLHAYAMIKNEADRLARLVKHTLDYGRLQQGQIRLQRQTFDVTPLINALIDQLSDKARLAKDHLIYEQAAPVIIHADQDYFIQILYNLVNNAIQFTANGTITIKTWREARQTLIRISDTGIGMTSAQVTKIWEPYYKADPTRIQSGETGLGLAIVRQLVQAHGGTISVHSVVGQGTIFAVTLPDLPENQ</sequence>
<evidence type="ECO:0000256" key="2">
    <source>
        <dbReference type="ARBA" id="ARBA00004370"/>
    </source>
</evidence>
<dbReference type="InterPro" id="IPR003661">
    <property type="entry name" value="HisK_dim/P_dom"/>
</dbReference>
<keyword evidence="9" id="KW-1185">Reference proteome</keyword>
<dbReference type="Gene3D" id="6.10.340.10">
    <property type="match status" value="1"/>
</dbReference>
<dbReference type="InterPro" id="IPR005467">
    <property type="entry name" value="His_kinase_dom"/>
</dbReference>
<dbReference type="SUPFAM" id="SSF158472">
    <property type="entry name" value="HAMP domain-like"/>
    <property type="match status" value="1"/>
</dbReference>
<comment type="caution">
    <text evidence="8">The sequence shown here is derived from an EMBL/GenBank/DDBJ whole genome shotgun (WGS) entry which is preliminary data.</text>
</comment>
<dbReference type="InterPro" id="IPR004358">
    <property type="entry name" value="Sig_transdc_His_kin-like_C"/>
</dbReference>
<dbReference type="Pfam" id="PF02518">
    <property type="entry name" value="HATPase_c"/>
    <property type="match status" value="1"/>
</dbReference>
<evidence type="ECO:0000256" key="7">
    <source>
        <dbReference type="ARBA" id="ARBA00023012"/>
    </source>
</evidence>
<dbReference type="EC" id="2.7.13.3" evidence="3"/>
<dbReference type="Gene3D" id="1.10.287.130">
    <property type="match status" value="1"/>
</dbReference>
<dbReference type="PANTHER" id="PTHR43047">
    <property type="entry name" value="TWO-COMPONENT HISTIDINE PROTEIN KINASE"/>
    <property type="match status" value="1"/>
</dbReference>
<organism evidence="8 9">
    <name type="scientific">Weissella soli</name>
    <dbReference type="NCBI Taxonomy" id="155866"/>
    <lineage>
        <taxon>Bacteria</taxon>
        <taxon>Bacillati</taxon>
        <taxon>Bacillota</taxon>
        <taxon>Bacilli</taxon>
        <taxon>Lactobacillales</taxon>
        <taxon>Lactobacillaceae</taxon>
        <taxon>Weissella</taxon>
    </lineage>
</organism>
<reference evidence="8 9" key="1">
    <citation type="submission" date="2018-07" db="EMBL/GenBank/DDBJ databases">
        <title>Genomic Encyclopedia of Type Strains, Phase III (KMG-III): the genomes of soil and plant-associated and newly described type strains.</title>
        <authorList>
            <person name="Whitman W."/>
        </authorList>
    </citation>
    <scope>NUCLEOTIDE SEQUENCE [LARGE SCALE GENOMIC DNA]</scope>
    <source>
        <strain evidence="8 9">CECT 7031</strain>
    </source>
</reference>
<evidence type="ECO:0000256" key="1">
    <source>
        <dbReference type="ARBA" id="ARBA00000085"/>
    </source>
</evidence>
<gene>
    <name evidence="8" type="ORF">DFP99_1344</name>
</gene>
<dbReference type="CDD" id="cd00082">
    <property type="entry name" value="HisKA"/>
    <property type="match status" value="1"/>
</dbReference>
<dbReference type="EMBL" id="QRAS01000003">
    <property type="protein sequence ID" value="RDL05384.1"/>
    <property type="molecule type" value="Genomic_DNA"/>
</dbReference>
<dbReference type="KEGG" id="wso:WSWS_01265"/>
<comment type="catalytic activity">
    <reaction evidence="1">
        <text>ATP + protein L-histidine = ADP + protein N-phospho-L-histidine.</text>
        <dbReference type="EC" id="2.7.13.3"/>
    </reaction>
</comment>
<dbReference type="SUPFAM" id="SSF47384">
    <property type="entry name" value="Homodimeric domain of signal transducing histidine kinase"/>
    <property type="match status" value="1"/>
</dbReference>
<dbReference type="FunFam" id="3.30.565.10:FF:000006">
    <property type="entry name" value="Sensor histidine kinase WalK"/>
    <property type="match status" value="1"/>
</dbReference>
<proteinExistence type="predicted"/>
<dbReference type="Proteomes" id="UP000254912">
    <property type="component" value="Unassembled WGS sequence"/>
</dbReference>
<dbReference type="InterPro" id="IPR036890">
    <property type="entry name" value="HATPase_C_sf"/>
</dbReference>
<dbReference type="PROSITE" id="PS50885">
    <property type="entry name" value="HAMP"/>
    <property type="match status" value="1"/>
</dbReference>
<dbReference type="GO" id="GO:0005886">
    <property type="term" value="C:plasma membrane"/>
    <property type="evidence" value="ECO:0007669"/>
    <property type="project" value="TreeGrafter"/>
</dbReference>
<name>A0A288QXJ7_9LACO</name>
<keyword evidence="4" id="KW-0597">Phosphoprotein</keyword>
<dbReference type="PROSITE" id="PS50109">
    <property type="entry name" value="HIS_KIN"/>
    <property type="match status" value="1"/>
</dbReference>
<dbReference type="CDD" id="cd06225">
    <property type="entry name" value="HAMP"/>
    <property type="match status" value="1"/>
</dbReference>
<dbReference type="InterPro" id="IPR003660">
    <property type="entry name" value="HAMP_dom"/>
</dbReference>
<protein>
    <recommendedName>
        <fullName evidence="3">histidine kinase</fullName>
        <ecNumber evidence="3">2.7.13.3</ecNumber>
    </recommendedName>
</protein>
<dbReference type="AlphaFoldDB" id="A0A288QXJ7"/>
<dbReference type="Pfam" id="PF00512">
    <property type="entry name" value="HisKA"/>
    <property type="match status" value="1"/>
</dbReference>
<evidence type="ECO:0000313" key="9">
    <source>
        <dbReference type="Proteomes" id="UP000254912"/>
    </source>
</evidence>
<dbReference type="PRINTS" id="PR00344">
    <property type="entry name" value="BCTRLSENSOR"/>
</dbReference>
<evidence type="ECO:0000313" key="8">
    <source>
        <dbReference type="EMBL" id="RDL05384.1"/>
    </source>
</evidence>
<dbReference type="GO" id="GO:0000155">
    <property type="term" value="F:phosphorelay sensor kinase activity"/>
    <property type="evidence" value="ECO:0007669"/>
    <property type="project" value="InterPro"/>
</dbReference>
<evidence type="ECO:0000256" key="4">
    <source>
        <dbReference type="ARBA" id="ARBA00022553"/>
    </source>
</evidence>
<dbReference type="InterPro" id="IPR003594">
    <property type="entry name" value="HATPase_dom"/>
</dbReference>
<keyword evidence="5" id="KW-0808">Transferase</keyword>
<evidence type="ECO:0000256" key="3">
    <source>
        <dbReference type="ARBA" id="ARBA00012438"/>
    </source>
</evidence>
<dbReference type="SMART" id="SM00304">
    <property type="entry name" value="HAMP"/>
    <property type="match status" value="1"/>
</dbReference>
<dbReference type="Gene3D" id="3.30.565.10">
    <property type="entry name" value="Histidine kinase-like ATPase, C-terminal domain"/>
    <property type="match status" value="1"/>
</dbReference>
<dbReference type="PANTHER" id="PTHR43047:SF72">
    <property type="entry name" value="OSMOSENSING HISTIDINE PROTEIN KINASE SLN1"/>
    <property type="match status" value="1"/>
</dbReference>